<dbReference type="HOGENOM" id="CLU_005126_9_0_6"/>
<feature type="transmembrane region" description="Helical" evidence="10">
    <location>
        <begin position="88"/>
        <end position="109"/>
    </location>
</feature>
<dbReference type="RefSeq" id="WP_012824830.1">
    <property type="nucleotide sequence ID" value="NC_013422.1"/>
</dbReference>
<dbReference type="GO" id="GO:0008324">
    <property type="term" value="F:monoatomic cation transmembrane transporter activity"/>
    <property type="evidence" value="ECO:0007669"/>
    <property type="project" value="InterPro"/>
</dbReference>
<evidence type="ECO:0000256" key="1">
    <source>
        <dbReference type="ARBA" id="ARBA00004141"/>
    </source>
</evidence>
<dbReference type="KEGG" id="hna:Hneap_1976"/>
<dbReference type="InterPro" id="IPR036721">
    <property type="entry name" value="RCK_C_sf"/>
</dbReference>
<dbReference type="GO" id="GO:1902600">
    <property type="term" value="P:proton transmembrane transport"/>
    <property type="evidence" value="ECO:0007669"/>
    <property type="project" value="InterPro"/>
</dbReference>
<sequence>MTMQHDTMASLLILLIISVVAVVGLRRLRLPAILGYLFVGVVAGPYSLGWIGDVKDIHLIAEFGVVFLLFMLGLEFSLPRLIAMRRAVMGMGGAQVIATAVVTGVAAWLMGFSPAAAFVLAGVLTVSSTAIVIKQLGEQLELNSRHGNNAVGVLLFQDLAVIPFLIIIPVLGVQAGDATTAQLSLKIALTIAAGIIAAAALFFGGRWVLRPLFREIARARSAELFTIAVLLVALGAGWLTNQVGLSYELGTFLAGIVLSETQYKHQIETDVRPFRDVLLGLFFITIGMMLNVRELPDVFVWVLLLLGLLVVIKTSIIFVIGRAMGEEPGVALRTGLVLAQGGEFGFAMLAITAPEIMTDYQRQIVLAVVIFSMVLTPILIKINGLIAKHMVPSYKKNRAEQTEAISQFTNELSGHVVICGFGRVGQNVARLLQSEGFEYAAIEIDPDIVQQALQAGLPVHFGNSTHADILEAAGLSRARALVISHLDDSAAIKTTEVARSLVAKIPIMVRARTDEQLDPLYEAGATDVVASIYEMSLVLSGNVLRALNVPVSKVIRQIQEIRRENYAPLRHTYAGNRARDSNDFIPLAPRTLRNISLVEGAFAIGRTLEGCLPSNKTIVVDAINRSGIRGETPQSDTVLQQGDTLTLYGAPEELDSAEHFLLSGRE</sequence>
<evidence type="ECO:0000259" key="11">
    <source>
        <dbReference type="PROSITE" id="PS51201"/>
    </source>
</evidence>
<feature type="domain" description="RCK C-terminal" evidence="12">
    <location>
        <begin position="579"/>
        <end position="663"/>
    </location>
</feature>
<dbReference type="GO" id="GO:0005886">
    <property type="term" value="C:plasma membrane"/>
    <property type="evidence" value="ECO:0007669"/>
    <property type="project" value="TreeGrafter"/>
</dbReference>
<evidence type="ECO:0000256" key="10">
    <source>
        <dbReference type="SAM" id="Phobius"/>
    </source>
</evidence>
<dbReference type="PROSITE" id="PS51202">
    <property type="entry name" value="RCK_C"/>
    <property type="match status" value="1"/>
</dbReference>
<dbReference type="STRING" id="555778.Hneap_1976"/>
<comment type="subcellular location">
    <subcellularLocation>
        <location evidence="1">Membrane</location>
        <topology evidence="1">Multi-pass membrane protein</topology>
    </subcellularLocation>
</comment>
<dbReference type="InterPro" id="IPR038770">
    <property type="entry name" value="Na+/solute_symporter_sf"/>
</dbReference>
<reference evidence="13 14" key="1">
    <citation type="submission" date="2009-10" db="EMBL/GenBank/DDBJ databases">
        <title>Complete sequence of Halothiobacillus neapolitanus c2.</title>
        <authorList>
            <consortium name="US DOE Joint Genome Institute"/>
            <person name="Lucas S."/>
            <person name="Copeland A."/>
            <person name="Lapidus A."/>
            <person name="Glavina del Rio T."/>
            <person name="Tice H."/>
            <person name="Bruce D."/>
            <person name="Goodwin L."/>
            <person name="Pitluck S."/>
            <person name="Davenport K."/>
            <person name="Brettin T."/>
            <person name="Detter J.C."/>
            <person name="Han C."/>
            <person name="Tapia R."/>
            <person name="Larimer F."/>
            <person name="Land M."/>
            <person name="Hauser L."/>
            <person name="Kyrpides N."/>
            <person name="Mikhailova N."/>
            <person name="Kerfeld C."/>
            <person name="Cannon G."/>
            <person name="Heinhort S."/>
        </authorList>
    </citation>
    <scope>NUCLEOTIDE SEQUENCE [LARGE SCALE GENOMIC DNA]</scope>
    <source>
        <strain evidence="14">ATCC 23641 / c2</strain>
    </source>
</reference>
<dbReference type="eggNOG" id="COG0475">
    <property type="taxonomic scope" value="Bacteria"/>
</dbReference>
<keyword evidence="7 10" id="KW-1133">Transmembrane helix</keyword>
<evidence type="ECO:0000256" key="5">
    <source>
        <dbReference type="ARBA" id="ARBA00022692"/>
    </source>
</evidence>
<dbReference type="Gene3D" id="3.40.50.720">
    <property type="entry name" value="NAD(P)-binding Rossmann-like Domain"/>
    <property type="match status" value="1"/>
</dbReference>
<feature type="transmembrane region" description="Helical" evidence="10">
    <location>
        <begin position="187"/>
        <end position="209"/>
    </location>
</feature>
<keyword evidence="9 10" id="KW-0472">Membrane</keyword>
<feature type="transmembrane region" description="Helical" evidence="10">
    <location>
        <begin position="57"/>
        <end position="76"/>
    </location>
</feature>
<dbReference type="GO" id="GO:0006813">
    <property type="term" value="P:potassium ion transport"/>
    <property type="evidence" value="ECO:0007669"/>
    <property type="project" value="UniProtKB-KW"/>
</dbReference>
<evidence type="ECO:0000256" key="7">
    <source>
        <dbReference type="ARBA" id="ARBA00022989"/>
    </source>
</evidence>
<dbReference type="PROSITE" id="PS51201">
    <property type="entry name" value="RCK_N"/>
    <property type="match status" value="1"/>
</dbReference>
<evidence type="ECO:0000256" key="2">
    <source>
        <dbReference type="ARBA" id="ARBA00022448"/>
    </source>
</evidence>
<evidence type="ECO:0000256" key="4">
    <source>
        <dbReference type="ARBA" id="ARBA00022538"/>
    </source>
</evidence>
<keyword evidence="4" id="KW-0633">Potassium transport</keyword>
<evidence type="ECO:0000256" key="9">
    <source>
        <dbReference type="ARBA" id="ARBA00023136"/>
    </source>
</evidence>
<evidence type="ECO:0000313" key="14">
    <source>
        <dbReference type="Proteomes" id="UP000009102"/>
    </source>
</evidence>
<feature type="transmembrane region" description="Helical" evidence="10">
    <location>
        <begin position="115"/>
        <end position="133"/>
    </location>
</feature>
<dbReference type="GO" id="GO:0015297">
    <property type="term" value="F:antiporter activity"/>
    <property type="evidence" value="ECO:0007669"/>
    <property type="project" value="UniProtKB-KW"/>
</dbReference>
<feature type="transmembrane region" description="Helical" evidence="10">
    <location>
        <begin position="154"/>
        <end position="175"/>
    </location>
</feature>
<dbReference type="SUPFAM" id="SSF116726">
    <property type="entry name" value="TrkA C-terminal domain-like"/>
    <property type="match status" value="1"/>
</dbReference>
<feature type="domain" description="RCK N-terminal" evidence="11">
    <location>
        <begin position="413"/>
        <end position="530"/>
    </location>
</feature>
<feature type="transmembrane region" description="Helical" evidence="10">
    <location>
        <begin position="273"/>
        <end position="292"/>
    </location>
</feature>
<keyword evidence="6" id="KW-0630">Potassium</keyword>
<dbReference type="Proteomes" id="UP000009102">
    <property type="component" value="Chromosome"/>
</dbReference>
<dbReference type="PANTHER" id="PTHR46157">
    <property type="entry name" value="K(+) EFFLUX ANTIPORTER 3, CHLOROPLASTIC"/>
    <property type="match status" value="1"/>
</dbReference>
<accession>D0KVG8</accession>
<dbReference type="AlphaFoldDB" id="D0KVG8"/>
<dbReference type="SUPFAM" id="SSF51735">
    <property type="entry name" value="NAD(P)-binding Rossmann-fold domains"/>
    <property type="match status" value="1"/>
</dbReference>
<dbReference type="InterPro" id="IPR003148">
    <property type="entry name" value="RCK_N"/>
</dbReference>
<keyword evidence="5 10" id="KW-0812">Transmembrane</keyword>
<dbReference type="OrthoDB" id="9781411at2"/>
<gene>
    <name evidence="13" type="ordered locus">Hneap_1976</name>
</gene>
<dbReference type="InterPro" id="IPR006037">
    <property type="entry name" value="RCK_C"/>
</dbReference>
<keyword evidence="2" id="KW-0813">Transport</keyword>
<dbReference type="Pfam" id="PF00999">
    <property type="entry name" value="Na_H_Exchanger"/>
    <property type="match status" value="1"/>
</dbReference>
<proteinExistence type="predicted"/>
<evidence type="ECO:0000313" key="13">
    <source>
        <dbReference type="EMBL" id="ACX96798.1"/>
    </source>
</evidence>
<organism evidence="13 14">
    <name type="scientific">Halothiobacillus neapolitanus (strain ATCC 23641 / DSM 15147 / CIP 104769 / NCIMB 8539 / c2)</name>
    <name type="common">Thiobacillus neapolitanus</name>
    <dbReference type="NCBI Taxonomy" id="555778"/>
    <lineage>
        <taxon>Bacteria</taxon>
        <taxon>Pseudomonadati</taxon>
        <taxon>Pseudomonadota</taxon>
        <taxon>Gammaproteobacteria</taxon>
        <taxon>Chromatiales</taxon>
        <taxon>Halothiobacillaceae</taxon>
        <taxon>Halothiobacillus</taxon>
    </lineage>
</organism>
<feature type="transmembrane region" description="Helical" evidence="10">
    <location>
        <begin position="6"/>
        <end position="25"/>
    </location>
</feature>
<dbReference type="InterPro" id="IPR036291">
    <property type="entry name" value="NAD(P)-bd_dom_sf"/>
</dbReference>
<dbReference type="eggNOG" id="COG1226">
    <property type="taxonomic scope" value="Bacteria"/>
</dbReference>
<name>D0KVG8_HALNC</name>
<evidence type="ECO:0000256" key="8">
    <source>
        <dbReference type="ARBA" id="ARBA00023065"/>
    </source>
</evidence>
<feature type="transmembrane region" description="Helical" evidence="10">
    <location>
        <begin position="32"/>
        <end position="51"/>
    </location>
</feature>
<evidence type="ECO:0000256" key="3">
    <source>
        <dbReference type="ARBA" id="ARBA00022449"/>
    </source>
</evidence>
<dbReference type="Pfam" id="PF02254">
    <property type="entry name" value="TrkA_N"/>
    <property type="match status" value="1"/>
</dbReference>
<dbReference type="InterPro" id="IPR006153">
    <property type="entry name" value="Cation/H_exchanger_TM"/>
</dbReference>
<dbReference type="PANTHER" id="PTHR46157:SF4">
    <property type="entry name" value="K(+) EFFLUX ANTIPORTER 3, CHLOROPLASTIC"/>
    <property type="match status" value="1"/>
</dbReference>
<keyword evidence="14" id="KW-1185">Reference proteome</keyword>
<dbReference type="EMBL" id="CP001801">
    <property type="protein sequence ID" value="ACX96798.1"/>
    <property type="molecule type" value="Genomic_DNA"/>
</dbReference>
<dbReference type="Gene3D" id="3.30.70.1450">
    <property type="entry name" value="Regulator of K+ conductance, C-terminal domain"/>
    <property type="match status" value="1"/>
</dbReference>
<keyword evidence="8" id="KW-0406">Ion transport</keyword>
<protein>
    <submittedName>
        <fullName evidence="13">Sodium/hydrogen exchanger</fullName>
    </submittedName>
</protein>
<feature type="transmembrane region" description="Helical" evidence="10">
    <location>
        <begin position="364"/>
        <end position="386"/>
    </location>
</feature>
<feature type="transmembrane region" description="Helical" evidence="10">
    <location>
        <begin position="332"/>
        <end position="352"/>
    </location>
</feature>
<feature type="transmembrane region" description="Helical" evidence="10">
    <location>
        <begin position="298"/>
        <end position="320"/>
    </location>
</feature>
<keyword evidence="3" id="KW-0050">Antiport</keyword>
<feature type="transmembrane region" description="Helical" evidence="10">
    <location>
        <begin position="221"/>
        <end position="239"/>
    </location>
</feature>
<evidence type="ECO:0000256" key="6">
    <source>
        <dbReference type="ARBA" id="ARBA00022958"/>
    </source>
</evidence>
<dbReference type="Gene3D" id="1.20.1530.20">
    <property type="match status" value="1"/>
</dbReference>
<evidence type="ECO:0000259" key="12">
    <source>
        <dbReference type="PROSITE" id="PS51202"/>
    </source>
</evidence>